<reference evidence="6 7" key="1">
    <citation type="submission" date="2015-11" db="EMBL/GenBank/DDBJ databases">
        <title>Genomic analysis of 38 Legionella species identifies large and diverse effector repertoires.</title>
        <authorList>
            <person name="Burstein D."/>
            <person name="Amaro F."/>
            <person name="Zusman T."/>
            <person name="Lifshitz Z."/>
            <person name="Cohen O."/>
            <person name="Gilbert J.A."/>
            <person name="Pupko T."/>
            <person name="Shuman H.A."/>
            <person name="Segal G."/>
        </authorList>
    </citation>
    <scope>NUCLEOTIDE SEQUENCE [LARGE SCALE GENOMIC DNA]</scope>
    <source>
        <strain evidence="6 7">ATCC 49508</strain>
    </source>
</reference>
<evidence type="ECO:0000256" key="3">
    <source>
        <dbReference type="ARBA" id="ARBA00022490"/>
    </source>
</evidence>
<dbReference type="InterPro" id="IPR001020">
    <property type="entry name" value="PTS_HPr_His_P_site"/>
</dbReference>
<dbReference type="STRING" id="45076.Lwor_1058"/>
<dbReference type="PRINTS" id="PR00107">
    <property type="entry name" value="PHOSPHOCPHPR"/>
</dbReference>
<dbReference type="Gene3D" id="3.30.1340.10">
    <property type="entry name" value="HPr-like"/>
    <property type="match status" value="1"/>
</dbReference>
<dbReference type="PROSITE" id="PS00589">
    <property type="entry name" value="PTS_HPR_SER"/>
    <property type="match status" value="1"/>
</dbReference>
<proteinExistence type="inferred from homology"/>
<dbReference type="CDD" id="cd00367">
    <property type="entry name" value="PTS-HPr_like"/>
    <property type="match status" value="1"/>
</dbReference>
<evidence type="ECO:0000256" key="1">
    <source>
        <dbReference type="ARBA" id="ARBA00004496"/>
    </source>
</evidence>
<dbReference type="Pfam" id="PF00381">
    <property type="entry name" value="PTS-HPr"/>
    <property type="match status" value="1"/>
</dbReference>
<dbReference type="Proteomes" id="UP000054662">
    <property type="component" value="Unassembled WGS sequence"/>
</dbReference>
<dbReference type="GO" id="GO:0009401">
    <property type="term" value="P:phosphoenolpyruvate-dependent sugar phosphotransferase system"/>
    <property type="evidence" value="ECO:0007669"/>
    <property type="project" value="UniProtKB-KW"/>
</dbReference>
<dbReference type="InterPro" id="IPR002114">
    <property type="entry name" value="PTS_HPr_Ser_P_site"/>
</dbReference>
<keyword evidence="6" id="KW-0762">Sugar transport</keyword>
<dbReference type="NCBIfam" id="TIGR01003">
    <property type="entry name" value="PTS_HPr_family"/>
    <property type="match status" value="1"/>
</dbReference>
<dbReference type="InterPro" id="IPR000032">
    <property type="entry name" value="HPr-like"/>
</dbReference>
<keyword evidence="3" id="KW-0963">Cytoplasm</keyword>
<name>A0A0W1AFP4_9GAMM</name>
<comment type="subcellular location">
    <subcellularLocation>
        <location evidence="1">Cytoplasm</location>
    </subcellularLocation>
</comment>
<sequence length="99" mass="10777">MANSWYIVCAMIKTKITIINKLGLHARASAKFVSTAARFQSHIDVTKDSQTVNGKSIMGVMMLAANKGSELTLEIDGPDELAMNEALVQLINNYFGEGE</sequence>
<dbReference type="PANTHER" id="PTHR33705:SF2">
    <property type="entry name" value="PHOSPHOCARRIER PROTEIN NPR"/>
    <property type="match status" value="1"/>
</dbReference>
<keyword evidence="7" id="KW-1185">Reference proteome</keyword>
<dbReference type="GO" id="GO:0005737">
    <property type="term" value="C:cytoplasm"/>
    <property type="evidence" value="ECO:0007669"/>
    <property type="project" value="UniProtKB-SubCell"/>
</dbReference>
<dbReference type="EMBL" id="LNZC01000011">
    <property type="protein sequence ID" value="KTD80150.1"/>
    <property type="molecule type" value="Genomic_DNA"/>
</dbReference>
<evidence type="ECO:0000313" key="6">
    <source>
        <dbReference type="EMBL" id="KTD80150.1"/>
    </source>
</evidence>
<evidence type="ECO:0000259" key="5">
    <source>
        <dbReference type="PROSITE" id="PS51350"/>
    </source>
</evidence>
<evidence type="ECO:0000256" key="2">
    <source>
        <dbReference type="ARBA" id="ARBA00010736"/>
    </source>
</evidence>
<gene>
    <name evidence="6" type="primary">ptsH</name>
    <name evidence="6" type="ORF">Lwor_1058</name>
</gene>
<dbReference type="SUPFAM" id="SSF55594">
    <property type="entry name" value="HPr-like"/>
    <property type="match status" value="1"/>
</dbReference>
<organism evidence="6 7">
    <name type="scientific">Legionella worsleiensis</name>
    <dbReference type="NCBI Taxonomy" id="45076"/>
    <lineage>
        <taxon>Bacteria</taxon>
        <taxon>Pseudomonadati</taxon>
        <taxon>Pseudomonadota</taxon>
        <taxon>Gammaproteobacteria</taxon>
        <taxon>Legionellales</taxon>
        <taxon>Legionellaceae</taxon>
        <taxon>Legionella</taxon>
    </lineage>
</organism>
<dbReference type="PROSITE" id="PS00369">
    <property type="entry name" value="PTS_HPR_HIS"/>
    <property type="match status" value="1"/>
</dbReference>
<evidence type="ECO:0000313" key="7">
    <source>
        <dbReference type="Proteomes" id="UP000054662"/>
    </source>
</evidence>
<dbReference type="InterPro" id="IPR050399">
    <property type="entry name" value="HPr"/>
</dbReference>
<evidence type="ECO:0000256" key="4">
    <source>
        <dbReference type="ARBA" id="ARBA00022683"/>
    </source>
</evidence>
<keyword evidence="4" id="KW-0598">Phosphotransferase system</keyword>
<keyword evidence="6" id="KW-0813">Transport</keyword>
<comment type="caution">
    <text evidence="6">The sequence shown here is derived from an EMBL/GenBank/DDBJ whole genome shotgun (WGS) entry which is preliminary data.</text>
</comment>
<comment type="similarity">
    <text evidence="2">Belongs to the HPr family.</text>
</comment>
<dbReference type="PATRIC" id="fig|45076.6.peg.1152"/>
<protein>
    <submittedName>
        <fullName evidence="6">Sugar transport PTS system phosphocarrier HPr protein</fullName>
    </submittedName>
</protein>
<dbReference type="AlphaFoldDB" id="A0A0W1AFP4"/>
<feature type="domain" description="HPr" evidence="5">
    <location>
        <begin position="11"/>
        <end position="98"/>
    </location>
</feature>
<dbReference type="PROSITE" id="PS51350">
    <property type="entry name" value="PTS_HPR_DOM"/>
    <property type="match status" value="1"/>
</dbReference>
<dbReference type="InterPro" id="IPR035895">
    <property type="entry name" value="HPr-like_sf"/>
</dbReference>
<accession>A0A0W1AFP4</accession>
<dbReference type="PANTHER" id="PTHR33705">
    <property type="entry name" value="PHOSPHOCARRIER PROTEIN HPR"/>
    <property type="match status" value="1"/>
</dbReference>